<accession>A0AAV4RS32</accession>
<dbReference type="AlphaFoldDB" id="A0AAV4RS32"/>
<comment type="caution">
    <text evidence="2">The sequence shown here is derived from an EMBL/GenBank/DDBJ whole genome shotgun (WGS) entry which is preliminary data.</text>
</comment>
<proteinExistence type="predicted"/>
<gene>
    <name evidence="2" type="ORF">CDAR_250651</name>
</gene>
<keyword evidence="3" id="KW-1185">Reference proteome</keyword>
<feature type="region of interest" description="Disordered" evidence="1">
    <location>
        <begin position="76"/>
        <end position="105"/>
    </location>
</feature>
<evidence type="ECO:0000256" key="1">
    <source>
        <dbReference type="SAM" id="MobiDB-lite"/>
    </source>
</evidence>
<dbReference type="Proteomes" id="UP001054837">
    <property type="component" value="Unassembled WGS sequence"/>
</dbReference>
<organism evidence="2 3">
    <name type="scientific">Caerostris darwini</name>
    <dbReference type="NCBI Taxonomy" id="1538125"/>
    <lineage>
        <taxon>Eukaryota</taxon>
        <taxon>Metazoa</taxon>
        <taxon>Ecdysozoa</taxon>
        <taxon>Arthropoda</taxon>
        <taxon>Chelicerata</taxon>
        <taxon>Arachnida</taxon>
        <taxon>Araneae</taxon>
        <taxon>Araneomorphae</taxon>
        <taxon>Entelegynae</taxon>
        <taxon>Araneoidea</taxon>
        <taxon>Araneidae</taxon>
        <taxon>Caerostris</taxon>
    </lineage>
</organism>
<reference evidence="2 3" key="1">
    <citation type="submission" date="2021-06" db="EMBL/GenBank/DDBJ databases">
        <title>Caerostris darwini draft genome.</title>
        <authorList>
            <person name="Kono N."/>
            <person name="Arakawa K."/>
        </authorList>
    </citation>
    <scope>NUCLEOTIDE SEQUENCE [LARGE SCALE GENOMIC DNA]</scope>
</reference>
<dbReference type="EMBL" id="BPLQ01006646">
    <property type="protein sequence ID" value="GIY24217.1"/>
    <property type="molecule type" value="Genomic_DNA"/>
</dbReference>
<name>A0AAV4RS32_9ARAC</name>
<evidence type="ECO:0000313" key="2">
    <source>
        <dbReference type="EMBL" id="GIY24217.1"/>
    </source>
</evidence>
<sequence>MFLKTFCSGPLILPYSKNPLQVEIQEGFPFLLFGVLSNYNYPSMDLAAFYGESTLNRQSGRDGGLFHLEMPGLTTKTTHGGSHVSIDSEAHPPTNKDGGAYGGRGERAGELMTFHVRNETADKRGKAEKLHS</sequence>
<evidence type="ECO:0000313" key="3">
    <source>
        <dbReference type="Proteomes" id="UP001054837"/>
    </source>
</evidence>
<protein>
    <submittedName>
        <fullName evidence="2">Uncharacterized protein</fullName>
    </submittedName>
</protein>